<sequence>MPPPFNQSAPHGKVSNNMAFPTRPYTHPNHRDHQQPHPQNPMQPWSSHSNGLNPRTPGFVPTGMEIQAFHPSTSSSYPNNTSNSYQITSPSNNTNTNNNSYPLTPIPDPATFADFQNYVYRQHIHHLTGISQLQTASRETDEAVAETREVVRKDLAILYRFLQQQERRIEELALSSGGTAAAAGGDGDGGEGGVEQRPLQAVVEQRVHGGASGEPAIWDLEVVEPGVMLERFDPEIVAELYEEQAVKMGEVVQRLRGFAAVAKQEVDGGELGGEVGGVTNGDGSSLVVDGDGVAPRDFAGGNTEEIVDSSEGQTQSVADCKEVKSAVRDGGRNTSKSSTQLGETERAATTVEHNNRTIQPSTTTPWIPCALRNLQPTTPPLLPNPAQTFTLEFLFNTLSGVQWSPGFYFNPTTSPSNLPPTKSYWLLDGPYEPFLPSQPGQAGAKITAFFNDTLPTSEEEAEHSAAPTEEDYLNTPIFISPDPLDVPTDERRYTYFGRYSQKRFSDRIGYDTLREHIPEGVLRFWAESLASPERPEWITRQLMRGFWPRPVYEGPAFAEDVGETGSVGSGSDQVQDERVLCALREYARELVEWEREARKRVGLLKSEDLLESFQMSDAAAQPGLRLWWEYFEFVEFDRGFYDGLVDAQGKREEEKKAAAVKAKKKEAAARRGKEETIHPTPAYVKEDARMEEEGGIAHALATNSFSAQNSSSDSEQTANPLRKKYHHPYFPDINEQSSPPPPPISTAGVKCSPPSKPTTTTPKPHPPSNDWSNASQLNQPPQTTWTTRSPNPDTAWTTPEETSPPTKPTETKKLPNPPKPERNPNDSSPSQQHSTKKPTKGGPTQSSHPTTTTTTAAAPAAGRAAQSTFPPSHDTNAKALEDARRFQQTATKARERRGGGGRAAAFEAGSGSGSVSDESPPPSPSRGLMKLDQKRGISSKSGYYSESDLFRGR</sequence>
<dbReference type="Pfam" id="PF20411">
    <property type="entry name" value="DUF6697"/>
    <property type="match status" value="1"/>
</dbReference>
<dbReference type="Proteomes" id="UP000269539">
    <property type="component" value="Unassembled WGS sequence"/>
</dbReference>
<feature type="region of interest" description="Disordered" evidence="1">
    <location>
        <begin position="325"/>
        <end position="364"/>
    </location>
</feature>
<comment type="caution">
    <text evidence="3">The sequence shown here is derived from an EMBL/GenBank/DDBJ whole genome shotgun (WGS) entry which is preliminary data.</text>
</comment>
<name>A0A3M7FS06_HORWE</name>
<organism evidence="3 4">
    <name type="scientific">Hortaea werneckii</name>
    <name type="common">Black yeast</name>
    <name type="synonym">Cladosporium werneckii</name>
    <dbReference type="NCBI Taxonomy" id="91943"/>
    <lineage>
        <taxon>Eukaryota</taxon>
        <taxon>Fungi</taxon>
        <taxon>Dikarya</taxon>
        <taxon>Ascomycota</taxon>
        <taxon>Pezizomycotina</taxon>
        <taxon>Dothideomycetes</taxon>
        <taxon>Dothideomycetidae</taxon>
        <taxon>Mycosphaerellales</taxon>
        <taxon>Teratosphaeriaceae</taxon>
        <taxon>Hortaea</taxon>
    </lineage>
</organism>
<feature type="region of interest" description="Disordered" evidence="1">
    <location>
        <begin position="175"/>
        <end position="195"/>
    </location>
</feature>
<dbReference type="AlphaFoldDB" id="A0A3M7FS06"/>
<feature type="compositionally biased region" description="Low complexity" evidence="1">
    <location>
        <begin position="71"/>
        <end position="99"/>
    </location>
</feature>
<accession>A0A3M7FS06</accession>
<feature type="domain" description="DUF6697" evidence="2">
    <location>
        <begin position="388"/>
        <end position="646"/>
    </location>
</feature>
<dbReference type="VEuPathDB" id="FungiDB:BTJ68_09597"/>
<protein>
    <recommendedName>
        <fullName evidence="2">DUF6697 domain-containing protein</fullName>
    </recommendedName>
</protein>
<feature type="compositionally biased region" description="Basic and acidic residues" evidence="1">
    <location>
        <begin position="809"/>
        <end position="824"/>
    </location>
</feature>
<proteinExistence type="predicted"/>
<feature type="compositionally biased region" description="Polar residues" evidence="1">
    <location>
        <begin position="1"/>
        <end position="19"/>
    </location>
</feature>
<feature type="compositionally biased region" description="Basic and acidic residues" evidence="1">
    <location>
        <begin position="875"/>
        <end position="885"/>
    </location>
</feature>
<dbReference type="InterPro" id="IPR046520">
    <property type="entry name" value="DUF6697"/>
</dbReference>
<dbReference type="EMBL" id="QWIO01000583">
    <property type="protein sequence ID" value="RMY91690.1"/>
    <property type="molecule type" value="Genomic_DNA"/>
</dbReference>
<feature type="compositionally biased region" description="Polar residues" evidence="1">
    <location>
        <begin position="769"/>
        <end position="796"/>
    </location>
</feature>
<feature type="compositionally biased region" description="Low complexity" evidence="1">
    <location>
        <begin position="903"/>
        <end position="918"/>
    </location>
</feature>
<evidence type="ECO:0000313" key="3">
    <source>
        <dbReference type="EMBL" id="RMY91690.1"/>
    </source>
</evidence>
<feature type="region of interest" description="Disordered" evidence="1">
    <location>
        <begin position="1"/>
        <end position="99"/>
    </location>
</feature>
<feature type="region of interest" description="Disordered" evidence="1">
    <location>
        <begin position="725"/>
        <end position="953"/>
    </location>
</feature>
<gene>
    <name evidence="3" type="ORF">D0864_06021</name>
</gene>
<evidence type="ECO:0000259" key="2">
    <source>
        <dbReference type="Pfam" id="PF20411"/>
    </source>
</evidence>
<reference evidence="3 4" key="1">
    <citation type="journal article" date="2018" name="BMC Genomics">
        <title>Genomic evidence for intraspecific hybridization in a clonal and extremely halotolerant yeast.</title>
        <authorList>
            <person name="Gostincar C."/>
            <person name="Stajich J.E."/>
            <person name="Zupancic J."/>
            <person name="Zalar P."/>
            <person name="Gunde-Cimerman N."/>
        </authorList>
    </citation>
    <scope>NUCLEOTIDE SEQUENCE [LARGE SCALE GENOMIC DNA]</scope>
    <source>
        <strain evidence="3 4">EXF-10513</strain>
    </source>
</reference>
<feature type="compositionally biased region" description="Gly residues" evidence="1">
    <location>
        <begin position="184"/>
        <end position="193"/>
    </location>
</feature>
<feature type="compositionally biased region" description="Low complexity" evidence="1">
    <location>
        <begin position="841"/>
        <end position="868"/>
    </location>
</feature>
<evidence type="ECO:0000313" key="4">
    <source>
        <dbReference type="Proteomes" id="UP000269539"/>
    </source>
</evidence>
<feature type="compositionally biased region" description="Polar residues" evidence="1">
    <location>
        <begin position="332"/>
        <end position="342"/>
    </location>
</feature>
<evidence type="ECO:0000256" key="1">
    <source>
        <dbReference type="SAM" id="MobiDB-lite"/>
    </source>
</evidence>